<dbReference type="InterPro" id="IPR037143">
    <property type="entry name" value="4-PPantetheinyl_Trfase_dom_sf"/>
</dbReference>
<dbReference type="PANTHER" id="PTHR38096">
    <property type="entry name" value="ENTEROBACTIN SYNTHASE COMPONENT D"/>
    <property type="match status" value="1"/>
</dbReference>
<dbReference type="SUPFAM" id="SSF56214">
    <property type="entry name" value="4'-phosphopantetheinyl transferase"/>
    <property type="match status" value="1"/>
</dbReference>
<dbReference type="InterPro" id="IPR041354">
    <property type="entry name" value="4PPT_N"/>
</dbReference>
<reference evidence="5 6" key="1">
    <citation type="submission" date="2021-02" db="EMBL/GenBank/DDBJ databases">
        <title>Whole genome sequencing of Streptomyces actuosus VRA1.</title>
        <authorList>
            <person name="Sen G."/>
            <person name="Sen A."/>
        </authorList>
    </citation>
    <scope>NUCLEOTIDE SEQUENCE [LARGE SCALE GENOMIC DNA]</scope>
    <source>
        <strain evidence="5 6">VRA1</strain>
    </source>
</reference>
<evidence type="ECO:0000259" key="3">
    <source>
        <dbReference type="Pfam" id="PF01648"/>
    </source>
</evidence>
<dbReference type="Pfam" id="PF01648">
    <property type="entry name" value="ACPS"/>
    <property type="match status" value="1"/>
</dbReference>
<dbReference type="GO" id="GO:0016740">
    <property type="term" value="F:transferase activity"/>
    <property type="evidence" value="ECO:0007669"/>
    <property type="project" value="UniProtKB-KW"/>
</dbReference>
<dbReference type="Pfam" id="PF17837">
    <property type="entry name" value="4PPT_N"/>
    <property type="match status" value="1"/>
</dbReference>
<dbReference type="EMBL" id="JAFFZS010000042">
    <property type="protein sequence ID" value="MBN0048575.1"/>
    <property type="molecule type" value="Genomic_DNA"/>
</dbReference>
<gene>
    <name evidence="5" type="ORF">JS756_31675</name>
</gene>
<evidence type="ECO:0000256" key="2">
    <source>
        <dbReference type="SAM" id="MobiDB-lite"/>
    </source>
</evidence>
<dbReference type="PRINTS" id="PR01399">
    <property type="entry name" value="ENTSNTHTASED"/>
</dbReference>
<dbReference type="InterPro" id="IPR008278">
    <property type="entry name" value="4-PPantetheinyl_Trfase_dom"/>
</dbReference>
<feature type="region of interest" description="Disordered" evidence="2">
    <location>
        <begin position="229"/>
        <end position="281"/>
    </location>
</feature>
<keyword evidence="1 5" id="KW-0808">Transferase</keyword>
<dbReference type="PANTHER" id="PTHR38096:SF1">
    <property type="entry name" value="ENTEROBACTIN SYNTHASE COMPONENT D"/>
    <property type="match status" value="1"/>
</dbReference>
<feature type="compositionally biased region" description="Low complexity" evidence="2">
    <location>
        <begin position="264"/>
        <end position="281"/>
    </location>
</feature>
<accession>A0ABS2W019</accession>
<dbReference type="InterPro" id="IPR003542">
    <property type="entry name" value="Enbac_synth_compD-like"/>
</dbReference>
<evidence type="ECO:0000259" key="4">
    <source>
        <dbReference type="Pfam" id="PF17837"/>
    </source>
</evidence>
<dbReference type="Proteomes" id="UP000788262">
    <property type="component" value="Unassembled WGS sequence"/>
</dbReference>
<feature type="domain" description="4'-phosphopantetheinyl transferase" evidence="3">
    <location>
        <begin position="105"/>
        <end position="176"/>
    </location>
</feature>
<evidence type="ECO:0000313" key="6">
    <source>
        <dbReference type="Proteomes" id="UP000788262"/>
    </source>
</evidence>
<keyword evidence="6" id="KW-1185">Reference proteome</keyword>
<proteinExistence type="predicted"/>
<organism evidence="5 6">
    <name type="scientific">Streptomyces actuosus</name>
    <dbReference type="NCBI Taxonomy" id="1885"/>
    <lineage>
        <taxon>Bacteria</taxon>
        <taxon>Bacillati</taxon>
        <taxon>Actinomycetota</taxon>
        <taxon>Actinomycetes</taxon>
        <taxon>Kitasatosporales</taxon>
        <taxon>Streptomycetaceae</taxon>
        <taxon>Streptomyces</taxon>
    </lineage>
</organism>
<dbReference type="RefSeq" id="WP_205386708.1">
    <property type="nucleotide sequence ID" value="NZ_JAFFZS010000042.1"/>
</dbReference>
<sequence length="281" mass="29382">MTSLMRRLLPPEVEVTEVRGELAAPPLFPEEEATVARSVDERRREFATGRRCARLSLAALGMPAEPLLPGPRGEPHWPEGVVGAISHCAGYRAAAVARTTDLAALGIDAEPAAPLPDGVLEAVTLPEERSELARLRGAVPELPWDRLLFSAKESVYKVWFPLARTMLGFDKARLSFAVGPDAAGGAQGTFSARLLEPLAPAFAGAVGGPVLDGRWLVGESLVLTALAAHTRGQAPGPGDRTPADRTAPRATRGSAAGTSHPRAADASQPPSADASRPPSPV</sequence>
<evidence type="ECO:0000256" key="1">
    <source>
        <dbReference type="ARBA" id="ARBA00022679"/>
    </source>
</evidence>
<evidence type="ECO:0000313" key="5">
    <source>
        <dbReference type="EMBL" id="MBN0048575.1"/>
    </source>
</evidence>
<feature type="domain" description="4'-phosphopantetheinyl transferase N-terminal" evidence="4">
    <location>
        <begin position="30"/>
        <end position="97"/>
    </location>
</feature>
<dbReference type="Gene3D" id="3.90.470.20">
    <property type="entry name" value="4'-phosphopantetheinyl transferase domain"/>
    <property type="match status" value="1"/>
</dbReference>
<comment type="caution">
    <text evidence="5">The sequence shown here is derived from an EMBL/GenBank/DDBJ whole genome shotgun (WGS) entry which is preliminary data.</text>
</comment>
<name>A0ABS2W019_STRAS</name>
<protein>
    <submittedName>
        <fullName evidence="5">4'-phosphopantetheinyl transferase superfamily protein</fullName>
    </submittedName>
</protein>